<reference evidence="18 19" key="1">
    <citation type="journal article" date="2018" name="IMA Fungus">
        <title>IMA Genome-F 9: Draft genome sequence of Annulohypoxylon stygium, Aspergillus mulundensis, Berkeleyomyces basicola (syn. Thielaviopsis basicola), Ceratocystis smalleyi, two Cercospora beticola strains, Coleophoma cylindrospora, Fusarium fracticaudum, Phialophora cf. hyalina, and Morchella septimelata.</title>
        <authorList>
            <person name="Wingfield B.D."/>
            <person name="Bills G.F."/>
            <person name="Dong Y."/>
            <person name="Huang W."/>
            <person name="Nel W.J."/>
            <person name="Swalarsk-Parry B.S."/>
            <person name="Vaghefi N."/>
            <person name="Wilken P.M."/>
            <person name="An Z."/>
            <person name="de Beer Z.W."/>
            <person name="De Vos L."/>
            <person name="Chen L."/>
            <person name="Duong T.A."/>
            <person name="Gao Y."/>
            <person name="Hammerbacher A."/>
            <person name="Kikkert J.R."/>
            <person name="Li Y."/>
            <person name="Li H."/>
            <person name="Li K."/>
            <person name="Li Q."/>
            <person name="Liu X."/>
            <person name="Ma X."/>
            <person name="Naidoo K."/>
            <person name="Pethybridge S.J."/>
            <person name="Sun J."/>
            <person name="Steenkamp E.T."/>
            <person name="van der Nest M.A."/>
            <person name="van Wyk S."/>
            <person name="Wingfield M.J."/>
            <person name="Xiong C."/>
            <person name="Yue Q."/>
            <person name="Zhang X."/>
        </authorList>
    </citation>
    <scope>NUCLEOTIDE SEQUENCE [LARGE SCALE GENOMIC DNA]</scope>
    <source>
        <strain evidence="18 19">BP6252</strain>
    </source>
</reference>
<evidence type="ECO:0000256" key="1">
    <source>
        <dbReference type="ARBA" id="ARBA00000349"/>
    </source>
</evidence>
<feature type="signal peptide" evidence="14">
    <location>
        <begin position="1"/>
        <end position="17"/>
    </location>
</feature>
<protein>
    <recommendedName>
        <fullName evidence="6">laccase</fullName>
        <ecNumber evidence="6">1.10.3.2</ecNumber>
    </recommendedName>
</protein>
<keyword evidence="7" id="KW-0964">Secreted</keyword>
<dbReference type="InterPro" id="IPR011706">
    <property type="entry name" value="Cu-oxidase_C"/>
</dbReference>
<evidence type="ECO:0000256" key="12">
    <source>
        <dbReference type="ARBA" id="ARBA00023180"/>
    </source>
</evidence>
<evidence type="ECO:0000256" key="8">
    <source>
        <dbReference type="ARBA" id="ARBA00022723"/>
    </source>
</evidence>
<evidence type="ECO:0000256" key="2">
    <source>
        <dbReference type="ARBA" id="ARBA00001935"/>
    </source>
</evidence>
<dbReference type="EC" id="1.10.3.2" evidence="6"/>
<comment type="function">
    <text evidence="3">Lignin degradation and detoxification of lignin-derived products.</text>
</comment>
<evidence type="ECO:0000256" key="7">
    <source>
        <dbReference type="ARBA" id="ARBA00022525"/>
    </source>
</evidence>
<dbReference type="GO" id="GO:0046274">
    <property type="term" value="P:lignin catabolic process"/>
    <property type="evidence" value="ECO:0007669"/>
    <property type="project" value="UniProtKB-KW"/>
</dbReference>
<dbReference type="InterPro" id="IPR002355">
    <property type="entry name" value="Cu_oxidase_Cu_BS"/>
</dbReference>
<dbReference type="Pfam" id="PF07731">
    <property type="entry name" value="Cu-oxidase_2"/>
    <property type="match status" value="1"/>
</dbReference>
<dbReference type="PANTHER" id="PTHR11709">
    <property type="entry name" value="MULTI-COPPER OXIDASE"/>
    <property type="match status" value="1"/>
</dbReference>
<evidence type="ECO:0000256" key="9">
    <source>
        <dbReference type="ARBA" id="ARBA00022737"/>
    </source>
</evidence>
<keyword evidence="13" id="KW-0439">Lignin degradation</keyword>
<dbReference type="CDD" id="cd13854">
    <property type="entry name" value="CuRO_1_MaLCC_like"/>
    <property type="match status" value="1"/>
</dbReference>
<dbReference type="InterPro" id="IPR001117">
    <property type="entry name" value="Cu-oxidase_2nd"/>
</dbReference>
<comment type="caution">
    <text evidence="18">The sequence shown here is derived from an EMBL/GenBank/DDBJ whole genome shotgun (WGS) entry which is preliminary data.</text>
</comment>
<feature type="domain" description="Plastocyanin-like" evidence="15">
    <location>
        <begin position="210"/>
        <end position="366"/>
    </location>
</feature>
<dbReference type="Pfam" id="PF07732">
    <property type="entry name" value="Cu-oxidase_3"/>
    <property type="match status" value="1"/>
</dbReference>
<dbReference type="InterPro" id="IPR033138">
    <property type="entry name" value="Cu_oxidase_CS"/>
</dbReference>
<accession>A0A3D8QTE5</accession>
<evidence type="ECO:0000259" key="15">
    <source>
        <dbReference type="Pfam" id="PF00394"/>
    </source>
</evidence>
<name>A0A3D8QTE5_9HELO</name>
<dbReference type="PROSITE" id="PS00080">
    <property type="entry name" value="MULTICOPPER_OXIDASE2"/>
    <property type="match status" value="1"/>
</dbReference>
<evidence type="ECO:0000256" key="5">
    <source>
        <dbReference type="ARBA" id="ARBA00010609"/>
    </source>
</evidence>
<dbReference type="STRING" id="1849047.A0A3D8QTE5"/>
<dbReference type="GO" id="GO:0052716">
    <property type="term" value="F:hydroquinone:oxygen oxidoreductase activity"/>
    <property type="evidence" value="ECO:0007669"/>
    <property type="project" value="UniProtKB-EC"/>
</dbReference>
<evidence type="ECO:0000313" key="19">
    <source>
        <dbReference type="Proteomes" id="UP000256645"/>
    </source>
</evidence>
<comment type="similarity">
    <text evidence="5">Belongs to the multicopper oxidase family.</text>
</comment>
<evidence type="ECO:0000256" key="4">
    <source>
        <dbReference type="ARBA" id="ARBA00004613"/>
    </source>
</evidence>
<proteinExistence type="inferred from homology"/>
<keyword evidence="12" id="KW-0325">Glycoprotein</keyword>
<feature type="domain" description="Plastocyanin-like" evidence="17">
    <location>
        <begin position="85"/>
        <end position="200"/>
    </location>
</feature>
<keyword evidence="14" id="KW-0732">Signal</keyword>
<keyword evidence="19" id="KW-1185">Reference proteome</keyword>
<dbReference type="CDD" id="cd13880">
    <property type="entry name" value="CuRO_2_MaLCC_like"/>
    <property type="match status" value="1"/>
</dbReference>
<evidence type="ECO:0000259" key="16">
    <source>
        <dbReference type="Pfam" id="PF07731"/>
    </source>
</evidence>
<feature type="chain" id="PRO_5017669902" description="laccase" evidence="14">
    <location>
        <begin position="18"/>
        <end position="599"/>
    </location>
</feature>
<evidence type="ECO:0000256" key="14">
    <source>
        <dbReference type="SAM" id="SignalP"/>
    </source>
</evidence>
<comment type="cofactor">
    <cofactor evidence="2">
        <name>Cu cation</name>
        <dbReference type="ChEBI" id="CHEBI:23378"/>
    </cofactor>
</comment>
<keyword evidence="8" id="KW-0479">Metal-binding</keyword>
<dbReference type="GO" id="GO:0005507">
    <property type="term" value="F:copper ion binding"/>
    <property type="evidence" value="ECO:0007669"/>
    <property type="project" value="InterPro"/>
</dbReference>
<evidence type="ECO:0000259" key="17">
    <source>
        <dbReference type="Pfam" id="PF07732"/>
    </source>
</evidence>
<organism evidence="18 19">
    <name type="scientific">Coleophoma cylindrospora</name>
    <dbReference type="NCBI Taxonomy" id="1849047"/>
    <lineage>
        <taxon>Eukaryota</taxon>
        <taxon>Fungi</taxon>
        <taxon>Dikarya</taxon>
        <taxon>Ascomycota</taxon>
        <taxon>Pezizomycotina</taxon>
        <taxon>Leotiomycetes</taxon>
        <taxon>Helotiales</taxon>
        <taxon>Dermateaceae</taxon>
        <taxon>Coleophoma</taxon>
    </lineage>
</organism>
<evidence type="ECO:0000256" key="13">
    <source>
        <dbReference type="ARBA" id="ARBA00023185"/>
    </source>
</evidence>
<dbReference type="AlphaFoldDB" id="A0A3D8QTE5"/>
<evidence type="ECO:0000256" key="6">
    <source>
        <dbReference type="ARBA" id="ARBA00012297"/>
    </source>
</evidence>
<comment type="subcellular location">
    <subcellularLocation>
        <location evidence="4">Secreted</location>
    </subcellularLocation>
</comment>
<dbReference type="Proteomes" id="UP000256645">
    <property type="component" value="Unassembled WGS sequence"/>
</dbReference>
<dbReference type="GO" id="GO:0005576">
    <property type="term" value="C:extracellular region"/>
    <property type="evidence" value="ECO:0007669"/>
    <property type="project" value="UniProtKB-SubCell"/>
</dbReference>
<feature type="domain" description="Plastocyanin-like" evidence="16">
    <location>
        <begin position="442"/>
        <end position="565"/>
    </location>
</feature>
<dbReference type="SUPFAM" id="SSF49503">
    <property type="entry name" value="Cupredoxins"/>
    <property type="match status" value="3"/>
</dbReference>
<gene>
    <name evidence="18" type="ORF">BP6252_10706</name>
</gene>
<dbReference type="OrthoDB" id="2121828at2759"/>
<dbReference type="Pfam" id="PF00394">
    <property type="entry name" value="Cu-oxidase"/>
    <property type="match status" value="1"/>
</dbReference>
<dbReference type="Gene3D" id="2.60.40.420">
    <property type="entry name" value="Cupredoxins - blue copper proteins"/>
    <property type="match status" value="3"/>
</dbReference>
<evidence type="ECO:0000256" key="3">
    <source>
        <dbReference type="ARBA" id="ARBA00002075"/>
    </source>
</evidence>
<dbReference type="PROSITE" id="PS00079">
    <property type="entry name" value="MULTICOPPER_OXIDASE1"/>
    <property type="match status" value="1"/>
</dbReference>
<dbReference type="EMBL" id="PDLM01000012">
    <property type="protein sequence ID" value="RDW65055.1"/>
    <property type="molecule type" value="Genomic_DNA"/>
</dbReference>
<dbReference type="InterPro" id="IPR011707">
    <property type="entry name" value="Cu-oxidase-like_N"/>
</dbReference>
<keyword evidence="10" id="KW-0560">Oxidoreductase</keyword>
<sequence>MKLIVLSSLLTGGLVAAQGLLSTLVGELQTDSPLGTISAPTLPGFLTNNPLPQGFPWGTKTANNTNYYDPPNTGVIRSYDFTISRATKAPDGYARSVMLVNGQFPGPTIEANWGDTIQVTVTNAISSPEEGTTLHWHGLLQKTSQWMDGVPGVQQCPIPPGKSFTYTFLADLYGTSWYHSHYSAQYADGVLGAMVIHGPNTVPYDIDIGPVMLSDWYHEEYFQLVEGVVGTNIADVAPTSDNNLINGHNNFACDPTDSTPCVSDAGIANFTFTPGKVHRLRLINAGAEGMQKFSIDGHNLTVIANDFVPIIPYDTQVVTLGIGQRTDVLVKGKTGNPGTYTMRASIASAPCSGSKNPDATANIFYNTKTENASTSTAWPAFLDSVANQCANDDLTKTVPWYPITPDLNPPVTETIEIDYQQNATGHYLWTMNNSTFRSDYNEPILLLSKMGNNSYPDSPEWNVYNFGSNSSIRIVINNHGALATLAHPMHLHGHNMFVLDVGTGTWDGTIVNEDNPQRRDVQILPANGYMVLQLTADNPGAWPLHCHIAWHVSAGLYVTVLERPADIANLNIPYIMAQTCRDWSAYTNSTVVDQIDSGL</sequence>
<dbReference type="InterPro" id="IPR045087">
    <property type="entry name" value="Cu-oxidase_fam"/>
</dbReference>
<comment type="catalytic activity">
    <reaction evidence="1">
        <text>4 hydroquinone + O2 = 4 benzosemiquinone + 2 H2O</text>
        <dbReference type="Rhea" id="RHEA:11276"/>
        <dbReference type="ChEBI" id="CHEBI:15377"/>
        <dbReference type="ChEBI" id="CHEBI:15379"/>
        <dbReference type="ChEBI" id="CHEBI:17594"/>
        <dbReference type="ChEBI" id="CHEBI:17977"/>
        <dbReference type="EC" id="1.10.3.2"/>
    </reaction>
</comment>
<dbReference type="CDD" id="cd13901">
    <property type="entry name" value="CuRO_3_MaLCC_like"/>
    <property type="match status" value="1"/>
</dbReference>
<dbReference type="FunFam" id="2.60.40.420:FF:000038">
    <property type="entry name" value="Extracellular dihydrogeodin oxidase/laccase"/>
    <property type="match status" value="1"/>
</dbReference>
<dbReference type="PANTHER" id="PTHR11709:SF145">
    <property type="entry name" value="LCC1"/>
    <property type="match status" value="1"/>
</dbReference>
<keyword evidence="9" id="KW-0677">Repeat</keyword>
<evidence type="ECO:0000313" key="18">
    <source>
        <dbReference type="EMBL" id="RDW65055.1"/>
    </source>
</evidence>
<evidence type="ECO:0000256" key="11">
    <source>
        <dbReference type="ARBA" id="ARBA00023008"/>
    </source>
</evidence>
<keyword evidence="11" id="KW-0186">Copper</keyword>
<dbReference type="InterPro" id="IPR008972">
    <property type="entry name" value="Cupredoxin"/>
</dbReference>
<dbReference type="FunFam" id="2.60.40.420:FF:000021">
    <property type="entry name" value="Extracellular dihydrogeodin oxidase/laccase"/>
    <property type="match status" value="1"/>
</dbReference>
<evidence type="ECO:0000256" key="10">
    <source>
        <dbReference type="ARBA" id="ARBA00023002"/>
    </source>
</evidence>